<proteinExistence type="predicted"/>
<gene>
    <name evidence="1" type="ORF">J9253_16790</name>
</gene>
<keyword evidence="2" id="KW-1185">Reference proteome</keyword>
<dbReference type="Gene3D" id="3.30.420.130">
    <property type="entry name" value="Dinitrogenase iron-molybdenum cofactor biosynthesis domain"/>
    <property type="match status" value="1"/>
</dbReference>
<sequence>MKIGVTSQNLRTITGHASKARSFLVYESVGGEPLQAVEPIELSMDMSIHAWDKRGDHPLLVLDYLITGPCGKSFINQMKQYGVRVKTTDETDPLVAVQQLLATVTPWASKPAPTGL</sequence>
<dbReference type="InterPro" id="IPR036105">
    <property type="entry name" value="DiNase_FeMo-co_biosyn_sf"/>
</dbReference>
<evidence type="ECO:0000313" key="2">
    <source>
        <dbReference type="Proteomes" id="UP000672039"/>
    </source>
</evidence>
<evidence type="ECO:0000313" key="1">
    <source>
        <dbReference type="EMBL" id="QTR45642.1"/>
    </source>
</evidence>
<dbReference type="EMBL" id="CP072801">
    <property type="protein sequence ID" value="QTR45642.1"/>
    <property type="molecule type" value="Genomic_DNA"/>
</dbReference>
<dbReference type="RefSeq" id="WP_210222041.1">
    <property type="nucleotide sequence ID" value="NZ_CP072801.1"/>
</dbReference>
<accession>A0ABX7WQZ7</accession>
<name>A0ABX7WQZ7_9GAMM</name>
<dbReference type="SUPFAM" id="SSF53146">
    <property type="entry name" value="Nitrogenase accessory factor-like"/>
    <property type="match status" value="1"/>
</dbReference>
<reference evidence="1 2" key="1">
    <citation type="submission" date="2021-04" db="EMBL/GenBank/DDBJ databases">
        <title>Genomics, taxonomy and metabolism of representatives of sulfur bacteria of the genus Thiothrix: Thiothrix fructosivorans QT, Thiothrix unzii A1T and three new species, Thiothrix subterranea sp. nov., Thiothrix litoralis sp. nov. and 'Candidatus Thiothrix anitrata' sp. nov.</title>
        <authorList>
            <person name="Ravin N.V."/>
            <person name="Smolyakov D."/>
            <person name="Rudenko T.S."/>
            <person name="Mardanov A.V."/>
            <person name="Beletsky A.V."/>
            <person name="Markov N.D."/>
            <person name="Fomenkov A.I."/>
            <person name="Roberts R.J."/>
            <person name="Karnachuk O.V."/>
            <person name="Novikov A."/>
            <person name="Grabovich M.Y."/>
        </authorList>
    </citation>
    <scope>NUCLEOTIDE SEQUENCE [LARGE SCALE GENOMIC DNA]</scope>
    <source>
        <strain evidence="1 2">AS</strain>
    </source>
</reference>
<dbReference type="Proteomes" id="UP000672039">
    <property type="component" value="Chromosome"/>
</dbReference>
<protein>
    <submittedName>
        <fullName evidence="1">Nitrogen fixation protein</fullName>
    </submittedName>
</protein>
<organism evidence="1 2">
    <name type="scientific">Thiothrix litoralis</name>
    <dbReference type="NCBI Taxonomy" id="2891210"/>
    <lineage>
        <taxon>Bacteria</taxon>
        <taxon>Pseudomonadati</taxon>
        <taxon>Pseudomonadota</taxon>
        <taxon>Gammaproteobacteria</taxon>
        <taxon>Thiotrichales</taxon>
        <taxon>Thiotrichaceae</taxon>
        <taxon>Thiothrix</taxon>
    </lineage>
</organism>